<keyword evidence="3" id="KW-1185">Reference proteome</keyword>
<dbReference type="Pfam" id="PF06101">
    <property type="entry name" value="Vps62"/>
    <property type="match status" value="1"/>
</dbReference>
<organism evidence="2 3">
    <name type="scientific">Micractinium conductrix</name>
    <dbReference type="NCBI Taxonomy" id="554055"/>
    <lineage>
        <taxon>Eukaryota</taxon>
        <taxon>Viridiplantae</taxon>
        <taxon>Chlorophyta</taxon>
        <taxon>core chlorophytes</taxon>
        <taxon>Trebouxiophyceae</taxon>
        <taxon>Chlorellales</taxon>
        <taxon>Chlorellaceae</taxon>
        <taxon>Chlorella clade</taxon>
        <taxon>Micractinium</taxon>
    </lineage>
</organism>
<dbReference type="InterPro" id="IPR009291">
    <property type="entry name" value="Vps62"/>
</dbReference>
<dbReference type="Proteomes" id="UP000239649">
    <property type="component" value="Unassembled WGS sequence"/>
</dbReference>
<protein>
    <submittedName>
        <fullName evidence="2">2-Cys peroxiredoxin chloroplastic</fullName>
    </submittedName>
</protein>
<proteinExistence type="predicted"/>
<gene>
    <name evidence="2" type="primary">g326</name>
    <name evidence="2" type="ORF">C2E20_0326</name>
</gene>
<comment type="caution">
    <text evidence="2">The sequence shown here is derived from an EMBL/GenBank/DDBJ whole genome shotgun (WGS) entry which is preliminary data.</text>
</comment>
<reference evidence="2 3" key="1">
    <citation type="journal article" date="2018" name="Plant J.">
        <title>Genome sequences of Chlorella sorokiniana UTEX 1602 and Micractinium conductrix SAG 241.80: implications to maltose excretion by a green alga.</title>
        <authorList>
            <person name="Arriola M.B."/>
            <person name="Velmurugan N."/>
            <person name="Zhang Y."/>
            <person name="Plunkett M.H."/>
            <person name="Hondzo H."/>
            <person name="Barney B.M."/>
        </authorList>
    </citation>
    <scope>NUCLEOTIDE SEQUENCE [LARGE SCALE GENOMIC DNA]</scope>
    <source>
        <strain evidence="2 3">SAG 241.80</strain>
    </source>
</reference>
<feature type="region of interest" description="Disordered" evidence="1">
    <location>
        <begin position="82"/>
        <end position="114"/>
    </location>
</feature>
<dbReference type="PANTHER" id="PTHR48174:SF5">
    <property type="entry name" value="VACUOLAR PROTEIN SORTING-ASSOCIATED PROTEIN 62"/>
    <property type="match status" value="1"/>
</dbReference>
<dbReference type="PANTHER" id="PTHR48174">
    <property type="entry name" value="DUF946 FAMILY PROTEIN"/>
    <property type="match status" value="1"/>
</dbReference>
<feature type="region of interest" description="Disordered" evidence="1">
    <location>
        <begin position="369"/>
        <end position="409"/>
    </location>
</feature>
<dbReference type="STRING" id="554055.A0A2P6VR07"/>
<evidence type="ECO:0000256" key="1">
    <source>
        <dbReference type="SAM" id="MobiDB-lite"/>
    </source>
</evidence>
<sequence length="463" mass="49658">MASTGGAPHAKPPPGKSKEEALAACGELHNALVACYKTCGLGTTFTGCCTDEHKAFWECYTRERGTNQTRINSWLDNIFTGGGGGGRSSGSGSSRTEQQASLLQQQQQQQQQQQAKRMEVDLAWLQSVAARHCPAFHLHPRDRFMPCSVEWFFDHCELRCAGADDSVRALLPRGALAAPLLVDAQRQAPPGSRLWLELDPAARGGEPLDALDSVPVYANPKLIVAPDGGVEALEVTYITIYAYNGEYKVGGLSFLPGTGAHDGDIEHLTVRLHPRTGDLIGVWFNAHRPRDGCWVPAREVRRDARSGRIAAYVALHGHGTYPCPGRVHRHFFLGNDLCCEAGPAWHPCRVVLLPPQREGDGCAVQPGATRECGSGTSGAGSGTSNIGHASENGGHASSGASSSGAALPQVTTDDPCEWLAFAGNWGEMPAPARQTWFYQAETPVSRTPLLRVVGHFVPERACV</sequence>
<accession>A0A2P6VR07</accession>
<dbReference type="EMBL" id="LHPF02000001">
    <property type="protein sequence ID" value="PSC76524.1"/>
    <property type="molecule type" value="Genomic_DNA"/>
</dbReference>
<evidence type="ECO:0000313" key="3">
    <source>
        <dbReference type="Proteomes" id="UP000239649"/>
    </source>
</evidence>
<feature type="compositionally biased region" description="Low complexity" evidence="1">
    <location>
        <begin position="90"/>
        <end position="114"/>
    </location>
</feature>
<name>A0A2P6VR07_9CHLO</name>
<evidence type="ECO:0000313" key="2">
    <source>
        <dbReference type="EMBL" id="PSC76524.1"/>
    </source>
</evidence>
<dbReference type="AlphaFoldDB" id="A0A2P6VR07"/>
<feature type="compositionally biased region" description="Low complexity" evidence="1">
    <location>
        <begin position="382"/>
        <end position="406"/>
    </location>
</feature>
<dbReference type="OrthoDB" id="507845at2759"/>